<dbReference type="eggNOG" id="KOG0619">
    <property type="taxonomic scope" value="Eukaryota"/>
</dbReference>
<dbReference type="Pfam" id="PF13855">
    <property type="entry name" value="LRR_8"/>
    <property type="match status" value="1"/>
</dbReference>
<dbReference type="AlphaFoldDB" id="A0A0E0MMC6"/>
<dbReference type="InterPro" id="IPR001611">
    <property type="entry name" value="Leu-rich_rpt"/>
</dbReference>
<dbReference type="STRING" id="4537.A0A0E0MMC6"/>
<dbReference type="InterPro" id="IPR046956">
    <property type="entry name" value="RLP23-like"/>
</dbReference>
<evidence type="ECO:0000256" key="2">
    <source>
        <dbReference type="ARBA" id="ARBA00012513"/>
    </source>
</evidence>
<dbReference type="PANTHER" id="PTHR48063:SF112">
    <property type="entry name" value="RECEPTOR LIKE PROTEIN 30-LIKE"/>
    <property type="match status" value="1"/>
</dbReference>
<comment type="subcellular location">
    <subcellularLocation>
        <location evidence="1">Membrane</location>
        <topology evidence="1">Single-pass type I membrane protein</topology>
    </subcellularLocation>
</comment>
<dbReference type="PANTHER" id="PTHR48063">
    <property type="entry name" value="LRR RECEPTOR-LIKE KINASE"/>
    <property type="match status" value="1"/>
</dbReference>
<dbReference type="GO" id="GO:0004674">
    <property type="term" value="F:protein serine/threonine kinase activity"/>
    <property type="evidence" value="ECO:0007669"/>
    <property type="project" value="UniProtKB-KW"/>
</dbReference>
<dbReference type="Gramene" id="OPUNC12G10610.1">
    <property type="protein sequence ID" value="OPUNC12G10610.1"/>
    <property type="gene ID" value="OPUNC12G10610"/>
</dbReference>
<comment type="catalytic activity">
    <reaction evidence="13">
        <text>L-threonyl-[protein] + ATP = O-phospho-L-threonyl-[protein] + ADP + H(+)</text>
        <dbReference type="Rhea" id="RHEA:46608"/>
        <dbReference type="Rhea" id="RHEA-COMP:11060"/>
        <dbReference type="Rhea" id="RHEA-COMP:11605"/>
        <dbReference type="ChEBI" id="CHEBI:15378"/>
        <dbReference type="ChEBI" id="CHEBI:30013"/>
        <dbReference type="ChEBI" id="CHEBI:30616"/>
        <dbReference type="ChEBI" id="CHEBI:61977"/>
        <dbReference type="ChEBI" id="CHEBI:456216"/>
        <dbReference type="EC" id="2.7.11.1"/>
    </reaction>
</comment>
<keyword evidence="9" id="KW-0418">Kinase</keyword>
<dbReference type="Gene3D" id="3.80.10.10">
    <property type="entry name" value="Ribonuclease Inhibitor"/>
    <property type="match status" value="1"/>
</dbReference>
<reference evidence="15" key="2">
    <citation type="submission" date="2018-05" db="EMBL/GenBank/DDBJ databases">
        <title>OpunRS2 (Oryza punctata Reference Sequence Version 2).</title>
        <authorList>
            <person name="Zhang J."/>
            <person name="Kudrna D."/>
            <person name="Lee S."/>
            <person name="Talag J."/>
            <person name="Welchert J."/>
            <person name="Wing R.A."/>
        </authorList>
    </citation>
    <scope>NUCLEOTIDE SEQUENCE [LARGE SCALE GENOMIC DNA]</scope>
</reference>
<evidence type="ECO:0000313" key="15">
    <source>
        <dbReference type="EnsemblPlants" id="OPUNC12G10610.1"/>
    </source>
</evidence>
<evidence type="ECO:0000256" key="6">
    <source>
        <dbReference type="ARBA" id="ARBA00022692"/>
    </source>
</evidence>
<dbReference type="GO" id="GO:0016020">
    <property type="term" value="C:membrane"/>
    <property type="evidence" value="ECO:0007669"/>
    <property type="project" value="UniProtKB-SubCell"/>
</dbReference>
<evidence type="ECO:0000256" key="7">
    <source>
        <dbReference type="ARBA" id="ARBA00022729"/>
    </source>
</evidence>
<dbReference type="InterPro" id="IPR032675">
    <property type="entry name" value="LRR_dom_sf"/>
</dbReference>
<dbReference type="SUPFAM" id="SSF52058">
    <property type="entry name" value="L domain-like"/>
    <property type="match status" value="1"/>
</dbReference>
<evidence type="ECO:0000256" key="5">
    <source>
        <dbReference type="ARBA" id="ARBA00022679"/>
    </source>
</evidence>
<keyword evidence="5" id="KW-0808">Transferase</keyword>
<keyword evidence="8" id="KW-0677">Repeat</keyword>
<evidence type="ECO:0000256" key="14">
    <source>
        <dbReference type="ARBA" id="ARBA00048679"/>
    </source>
</evidence>
<proteinExistence type="predicted"/>
<dbReference type="EC" id="2.7.11.1" evidence="2"/>
<accession>A0A0E0MMC6</accession>
<evidence type="ECO:0000256" key="3">
    <source>
        <dbReference type="ARBA" id="ARBA00022527"/>
    </source>
</evidence>
<evidence type="ECO:0000256" key="8">
    <source>
        <dbReference type="ARBA" id="ARBA00022737"/>
    </source>
</evidence>
<evidence type="ECO:0000256" key="10">
    <source>
        <dbReference type="ARBA" id="ARBA00022989"/>
    </source>
</evidence>
<name>A0A0E0MMC6_ORYPU</name>
<evidence type="ECO:0000256" key="11">
    <source>
        <dbReference type="ARBA" id="ARBA00023136"/>
    </source>
</evidence>
<evidence type="ECO:0000313" key="16">
    <source>
        <dbReference type="Proteomes" id="UP000026962"/>
    </source>
</evidence>
<keyword evidence="4" id="KW-0433">Leucine-rich repeat</keyword>
<protein>
    <recommendedName>
        <fullName evidence="2">non-specific serine/threonine protein kinase</fullName>
        <ecNumber evidence="2">2.7.11.1</ecNumber>
    </recommendedName>
</protein>
<dbReference type="FunFam" id="3.80.10.10:FF:000041">
    <property type="entry name" value="LRR receptor-like serine/threonine-protein kinase ERECTA"/>
    <property type="match status" value="1"/>
</dbReference>
<evidence type="ECO:0000256" key="4">
    <source>
        <dbReference type="ARBA" id="ARBA00022614"/>
    </source>
</evidence>
<dbReference type="Proteomes" id="UP000026962">
    <property type="component" value="Chromosome 12"/>
</dbReference>
<keyword evidence="10" id="KW-1133">Transmembrane helix</keyword>
<dbReference type="HOGENOM" id="CLU_1380071_0_0_1"/>
<evidence type="ECO:0000256" key="13">
    <source>
        <dbReference type="ARBA" id="ARBA00047899"/>
    </source>
</evidence>
<organism evidence="15">
    <name type="scientific">Oryza punctata</name>
    <name type="common">Red rice</name>
    <dbReference type="NCBI Taxonomy" id="4537"/>
    <lineage>
        <taxon>Eukaryota</taxon>
        <taxon>Viridiplantae</taxon>
        <taxon>Streptophyta</taxon>
        <taxon>Embryophyta</taxon>
        <taxon>Tracheophyta</taxon>
        <taxon>Spermatophyta</taxon>
        <taxon>Magnoliopsida</taxon>
        <taxon>Liliopsida</taxon>
        <taxon>Poales</taxon>
        <taxon>Poaceae</taxon>
        <taxon>BOP clade</taxon>
        <taxon>Oryzoideae</taxon>
        <taxon>Oryzeae</taxon>
        <taxon>Oryzinae</taxon>
        <taxon>Oryza</taxon>
    </lineage>
</organism>
<sequence length="198" mass="21978">MVYLRDNNNRISGEIPSRITESKPSLKFLQLRSKYVRRMHTLATVKSFSTAATCSSYQSIEFANLKGLQFLNLSRNNLSGSIPNDIGNMTALESLDLSCNAFSGLIPTNISSLTFLSSLNLSNNTFTKARTGGQLETLNDPSIYSNNFGLCGTVLSACPIESSRFGSEPNKDESRSLLCHNHRSCYWILAMVWHTILH</sequence>
<keyword evidence="12" id="KW-0325">Glycoprotein</keyword>
<keyword evidence="7" id="KW-0732">Signal</keyword>
<reference evidence="15" key="1">
    <citation type="submission" date="2015-04" db="UniProtKB">
        <authorList>
            <consortium name="EnsemblPlants"/>
        </authorList>
    </citation>
    <scope>IDENTIFICATION</scope>
</reference>
<keyword evidence="16" id="KW-1185">Reference proteome</keyword>
<dbReference type="OMA" id="WILAMVW"/>
<evidence type="ECO:0000256" key="1">
    <source>
        <dbReference type="ARBA" id="ARBA00004479"/>
    </source>
</evidence>
<evidence type="ECO:0000256" key="9">
    <source>
        <dbReference type="ARBA" id="ARBA00022777"/>
    </source>
</evidence>
<comment type="catalytic activity">
    <reaction evidence="14">
        <text>L-seryl-[protein] + ATP = O-phospho-L-seryl-[protein] + ADP + H(+)</text>
        <dbReference type="Rhea" id="RHEA:17989"/>
        <dbReference type="Rhea" id="RHEA-COMP:9863"/>
        <dbReference type="Rhea" id="RHEA-COMP:11604"/>
        <dbReference type="ChEBI" id="CHEBI:15378"/>
        <dbReference type="ChEBI" id="CHEBI:29999"/>
        <dbReference type="ChEBI" id="CHEBI:30616"/>
        <dbReference type="ChEBI" id="CHEBI:83421"/>
        <dbReference type="ChEBI" id="CHEBI:456216"/>
        <dbReference type="EC" id="2.7.11.1"/>
    </reaction>
</comment>
<dbReference type="EnsemblPlants" id="OPUNC12G10610.1">
    <property type="protein sequence ID" value="OPUNC12G10610.1"/>
    <property type="gene ID" value="OPUNC12G10610"/>
</dbReference>
<keyword evidence="11" id="KW-0472">Membrane</keyword>
<keyword evidence="3" id="KW-0723">Serine/threonine-protein kinase</keyword>
<evidence type="ECO:0000256" key="12">
    <source>
        <dbReference type="ARBA" id="ARBA00023180"/>
    </source>
</evidence>
<keyword evidence="6" id="KW-0812">Transmembrane</keyword>